<dbReference type="InterPro" id="IPR050519">
    <property type="entry name" value="Glycosyltransf_28_UgtP"/>
</dbReference>
<accession>A0A3M6QYQ4</accession>
<dbReference type="SUPFAM" id="SSF53756">
    <property type="entry name" value="UDP-Glycosyltransferase/glycogen phosphorylase"/>
    <property type="match status" value="1"/>
</dbReference>
<dbReference type="AlphaFoldDB" id="A0A3M6QYQ4"/>
<evidence type="ECO:0000313" key="3">
    <source>
        <dbReference type="Proteomes" id="UP000278006"/>
    </source>
</evidence>
<dbReference type="InterPro" id="IPR007235">
    <property type="entry name" value="Glyco_trans_28_C"/>
</dbReference>
<reference evidence="2 3" key="1">
    <citation type="submission" date="2018-10" db="EMBL/GenBank/DDBJ databases">
        <title>Draft genome of Cortibacter populi DSM10536.</title>
        <authorList>
            <person name="Bernier A.-M."/>
            <person name="Bernard K."/>
        </authorList>
    </citation>
    <scope>NUCLEOTIDE SEQUENCE [LARGE SCALE GENOMIC DNA]</scope>
    <source>
        <strain evidence="2 3">DSM 105136</strain>
    </source>
</reference>
<dbReference type="GO" id="GO:0016758">
    <property type="term" value="F:hexosyltransferase activity"/>
    <property type="evidence" value="ECO:0007669"/>
    <property type="project" value="InterPro"/>
</dbReference>
<comment type="caution">
    <text evidence="2">The sequence shown here is derived from an EMBL/GenBank/DDBJ whole genome shotgun (WGS) entry which is preliminary data.</text>
</comment>
<dbReference type="RefSeq" id="WP_122226146.1">
    <property type="nucleotide sequence ID" value="NZ_RDQO01000001.1"/>
</dbReference>
<name>A0A3M6QYQ4_9BURK</name>
<dbReference type="OrthoDB" id="9815663at2"/>
<organism evidence="2 3">
    <name type="scientific">Corticibacter populi</name>
    <dbReference type="NCBI Taxonomy" id="1550736"/>
    <lineage>
        <taxon>Bacteria</taxon>
        <taxon>Pseudomonadati</taxon>
        <taxon>Pseudomonadota</taxon>
        <taxon>Betaproteobacteria</taxon>
        <taxon>Burkholderiales</taxon>
        <taxon>Comamonadaceae</taxon>
        <taxon>Corticibacter</taxon>
    </lineage>
</organism>
<keyword evidence="3" id="KW-1185">Reference proteome</keyword>
<sequence length="389" mass="42997">MPFIIDLVYINAGGGHRASALALEAIALQQQRPWQLRLINLFDVLDPGQRFQGLTGLRPEDLYNKRLAHGWTRGMGQELRLLQQLIRLAQGRLVQRLATHWGQTRPDLVVSLVPNFNRAMFEGLRATGSEAPYVTILTDFADLEREHFWIEAGQAQHVICGTARAAEQAMARGYRAPWLHRSSGMMVRPEFYAAPREDRASAMRRHGLDPQRPTAVVMFGGHGARTMLGLAQRLPTLQLILLCGHNQALAEALRAQPAQAPRLVQGFTRDIPEFMRMADFFIGKPGPGSISEALCCGLPVLLQHNGATMPQERYNAEWVAEQGLGMTFASNRGVAAAADAMLAALPTLRQRVAAIHNRALFEVPDILDDILHSTPVAATRHQAESAAMH</sequence>
<dbReference type="EMBL" id="RDQO01000001">
    <property type="protein sequence ID" value="RMX08023.1"/>
    <property type="molecule type" value="Genomic_DNA"/>
</dbReference>
<dbReference type="PANTHER" id="PTHR43025:SF3">
    <property type="entry name" value="MONOGALACTOSYLDIACYLGLYCEROL SYNTHASE 1, CHLOROPLASTIC"/>
    <property type="match status" value="1"/>
</dbReference>
<dbReference type="Proteomes" id="UP000278006">
    <property type="component" value="Unassembled WGS sequence"/>
</dbReference>
<feature type="domain" description="Glycosyl transferase family 28 C-terminal" evidence="1">
    <location>
        <begin position="227"/>
        <end position="331"/>
    </location>
</feature>
<proteinExistence type="predicted"/>
<protein>
    <submittedName>
        <fullName evidence="2">Galactosyldiacylglycerol synthase</fullName>
    </submittedName>
</protein>
<evidence type="ECO:0000313" key="2">
    <source>
        <dbReference type="EMBL" id="RMX08023.1"/>
    </source>
</evidence>
<dbReference type="PANTHER" id="PTHR43025">
    <property type="entry name" value="MONOGALACTOSYLDIACYLGLYCEROL SYNTHASE"/>
    <property type="match status" value="1"/>
</dbReference>
<gene>
    <name evidence="2" type="ORF">D8I35_02540</name>
</gene>
<evidence type="ECO:0000259" key="1">
    <source>
        <dbReference type="Pfam" id="PF04101"/>
    </source>
</evidence>
<dbReference type="Gene3D" id="3.40.50.2000">
    <property type="entry name" value="Glycogen Phosphorylase B"/>
    <property type="match status" value="1"/>
</dbReference>
<dbReference type="Pfam" id="PF04101">
    <property type="entry name" value="Glyco_tran_28_C"/>
    <property type="match status" value="1"/>
</dbReference>